<dbReference type="InterPro" id="IPR036278">
    <property type="entry name" value="Sialidase_sf"/>
</dbReference>
<name>A0A3D3RI01_9PLAN</name>
<dbReference type="SUPFAM" id="SSF50939">
    <property type="entry name" value="Sialidases"/>
    <property type="match status" value="1"/>
</dbReference>
<sequence length="387" mass="44191">MMRHILILSTLILFSATAAVHADPKPERPVYKQEQVILNPDQFTNDKQMAYLAFPAVLQLSPQELLISYKRGRSHASDPGAVLEMIRFNTETAQVTQRKIIGEQQPLIFQMGEWVQFPQGRIGNFVDVQQVVKARKRNHRTGVYWTMSDDGGKTFSPMRKLGPIDGVEYGYIFESAVVGDTVYMLAMDFPELTARKSAYDEQGKRIYGQVSVISSDDQGQSWKHVRNLSREFGDLNLNESSMIVDGEGFLIATRGYDNRVRLHRVDQDFKLIKQRDLTAACETIGTHIGRPRLFNPDGHLYLLGRNSRGGPMELALFRINPDSFDVERHVVLDPEPGVAIKDGYYAVPYFQQNNDQTLFNVITYRMSAANQKNPELVRLEFLWNEIR</sequence>
<organism evidence="2 3">
    <name type="scientific">Gimesia maris</name>
    <dbReference type="NCBI Taxonomy" id="122"/>
    <lineage>
        <taxon>Bacteria</taxon>
        <taxon>Pseudomonadati</taxon>
        <taxon>Planctomycetota</taxon>
        <taxon>Planctomycetia</taxon>
        <taxon>Planctomycetales</taxon>
        <taxon>Planctomycetaceae</taxon>
        <taxon>Gimesia</taxon>
    </lineage>
</organism>
<dbReference type="Proteomes" id="UP000263642">
    <property type="component" value="Unassembled WGS sequence"/>
</dbReference>
<gene>
    <name evidence="2" type="ORF">DIT97_31180</name>
</gene>
<proteinExistence type="predicted"/>
<reference evidence="2 3" key="1">
    <citation type="journal article" date="2018" name="Nat. Biotechnol.">
        <title>A standardized bacterial taxonomy based on genome phylogeny substantially revises the tree of life.</title>
        <authorList>
            <person name="Parks D.H."/>
            <person name="Chuvochina M."/>
            <person name="Waite D.W."/>
            <person name="Rinke C."/>
            <person name="Skarshewski A."/>
            <person name="Chaumeil P.A."/>
            <person name="Hugenholtz P."/>
        </authorList>
    </citation>
    <scope>NUCLEOTIDE SEQUENCE [LARGE SCALE GENOMIC DNA]</scope>
    <source>
        <strain evidence="2">UBA9375</strain>
    </source>
</reference>
<accession>A0A3D3RI01</accession>
<evidence type="ECO:0000256" key="1">
    <source>
        <dbReference type="SAM" id="SignalP"/>
    </source>
</evidence>
<evidence type="ECO:0000313" key="3">
    <source>
        <dbReference type="Proteomes" id="UP000263642"/>
    </source>
</evidence>
<dbReference type="Gene3D" id="2.120.10.10">
    <property type="match status" value="1"/>
</dbReference>
<evidence type="ECO:0000313" key="2">
    <source>
        <dbReference type="EMBL" id="HCO27250.1"/>
    </source>
</evidence>
<feature type="signal peptide" evidence="1">
    <location>
        <begin position="1"/>
        <end position="22"/>
    </location>
</feature>
<comment type="caution">
    <text evidence="2">The sequence shown here is derived from an EMBL/GenBank/DDBJ whole genome shotgun (WGS) entry which is preliminary data.</text>
</comment>
<keyword evidence="1" id="KW-0732">Signal</keyword>
<dbReference type="EMBL" id="DQAY01000194">
    <property type="protein sequence ID" value="HCO27250.1"/>
    <property type="molecule type" value="Genomic_DNA"/>
</dbReference>
<dbReference type="CDD" id="cd15482">
    <property type="entry name" value="Sialidase_non-viral"/>
    <property type="match status" value="1"/>
</dbReference>
<feature type="chain" id="PRO_5017561890" evidence="1">
    <location>
        <begin position="23"/>
        <end position="387"/>
    </location>
</feature>
<dbReference type="AlphaFoldDB" id="A0A3D3RI01"/>
<protein>
    <submittedName>
        <fullName evidence="2">Exo-alpha-sialidase</fullName>
    </submittedName>
</protein>